<evidence type="ECO:0000313" key="6">
    <source>
        <dbReference type="Proteomes" id="UP000183832"/>
    </source>
</evidence>
<dbReference type="InterPro" id="IPR019560">
    <property type="entry name" value="Mitochondrial_18_kDa_protein"/>
</dbReference>
<dbReference type="EMBL" id="CVRI01000064">
    <property type="protein sequence ID" value="CRL05545.1"/>
    <property type="molecule type" value="Genomic_DNA"/>
</dbReference>
<evidence type="ECO:0000313" key="5">
    <source>
        <dbReference type="EMBL" id="CRL05545.1"/>
    </source>
</evidence>
<keyword evidence="4" id="KW-0812">Transmembrane</keyword>
<dbReference type="PANTHER" id="PTHR11001:SF2">
    <property type="entry name" value="MITOCHONDRIAL FISSION PROCESS PROTEIN 1"/>
    <property type="match status" value="1"/>
</dbReference>
<gene>
    <name evidence="5" type="ORF">CLUMA_CG018260</name>
</gene>
<dbReference type="PANTHER" id="PTHR11001">
    <property type="entry name" value="MITOCHONDRIAL FISSION PROCESS PROTEIN 1"/>
    <property type="match status" value="1"/>
</dbReference>
<dbReference type="OrthoDB" id="424969at2759"/>
<organism evidence="5 6">
    <name type="scientific">Clunio marinus</name>
    <dbReference type="NCBI Taxonomy" id="568069"/>
    <lineage>
        <taxon>Eukaryota</taxon>
        <taxon>Metazoa</taxon>
        <taxon>Ecdysozoa</taxon>
        <taxon>Arthropoda</taxon>
        <taxon>Hexapoda</taxon>
        <taxon>Insecta</taxon>
        <taxon>Pterygota</taxon>
        <taxon>Neoptera</taxon>
        <taxon>Endopterygota</taxon>
        <taxon>Diptera</taxon>
        <taxon>Nematocera</taxon>
        <taxon>Chironomoidea</taxon>
        <taxon>Chironomidae</taxon>
        <taxon>Clunio</taxon>
    </lineage>
</organism>
<dbReference type="Proteomes" id="UP000183832">
    <property type="component" value="Unassembled WGS sequence"/>
</dbReference>
<keyword evidence="4" id="KW-1133">Transmembrane helix</keyword>
<keyword evidence="4" id="KW-0472">Membrane</keyword>
<feature type="transmembrane region" description="Helical" evidence="4">
    <location>
        <begin position="77"/>
        <end position="97"/>
    </location>
</feature>
<protein>
    <recommendedName>
        <fullName evidence="2">Mitochondrial fission process protein 1</fullName>
    </recommendedName>
    <alternativeName>
        <fullName evidence="3">Mitochondrial 18 kDa protein</fullName>
    </alternativeName>
</protein>
<evidence type="ECO:0000256" key="2">
    <source>
        <dbReference type="ARBA" id="ARBA00017835"/>
    </source>
</evidence>
<dbReference type="GO" id="GO:0000266">
    <property type="term" value="P:mitochondrial fission"/>
    <property type="evidence" value="ECO:0007669"/>
    <property type="project" value="TreeGrafter"/>
</dbReference>
<feature type="transmembrane region" description="Helical" evidence="4">
    <location>
        <begin position="117"/>
        <end position="134"/>
    </location>
</feature>
<evidence type="ECO:0000256" key="1">
    <source>
        <dbReference type="ARBA" id="ARBA00009224"/>
    </source>
</evidence>
<keyword evidence="6" id="KW-1185">Reference proteome</keyword>
<sequence length="154" mass="17703">MTDNSKTLKKEYDIYRDSLLRYLGYSNELGESFRPLIKKSYVHASYAVAIAYVFADTADKSLKSYEKDKNLIKSVKIGSDVVIWQMLASVMIPGFTINRICWTVGKGLKYSKFKHPLGKWIPTIVGLLSIPLIIRPIDRGVDFLMDETFRKYVH</sequence>
<dbReference type="Pfam" id="PF10558">
    <property type="entry name" value="MTP18"/>
    <property type="match status" value="2"/>
</dbReference>
<proteinExistence type="inferred from homology"/>
<evidence type="ECO:0000256" key="3">
    <source>
        <dbReference type="ARBA" id="ARBA00029631"/>
    </source>
</evidence>
<accession>A0A1J1J3U3</accession>
<evidence type="ECO:0000256" key="4">
    <source>
        <dbReference type="SAM" id="Phobius"/>
    </source>
</evidence>
<comment type="similarity">
    <text evidence="1">Belongs to the MTFP1 family.</text>
</comment>
<dbReference type="GO" id="GO:0005739">
    <property type="term" value="C:mitochondrion"/>
    <property type="evidence" value="ECO:0007669"/>
    <property type="project" value="TreeGrafter"/>
</dbReference>
<name>A0A1J1J3U3_9DIPT</name>
<dbReference type="AlphaFoldDB" id="A0A1J1J3U3"/>
<reference evidence="5 6" key="1">
    <citation type="submission" date="2015-04" db="EMBL/GenBank/DDBJ databases">
        <authorList>
            <person name="Syromyatnikov M.Y."/>
            <person name="Popov V.N."/>
        </authorList>
    </citation>
    <scope>NUCLEOTIDE SEQUENCE [LARGE SCALE GENOMIC DNA]</scope>
</reference>